<keyword evidence="2" id="KW-0812">Transmembrane</keyword>
<dbReference type="AlphaFoldDB" id="A0A0D8JW68"/>
<reference evidence="4" key="1">
    <citation type="journal article" date="2009" name="Genome Res.">
        <title>Comparative genomic analyses of the human fungal pathogens Coccidioides and their relatives.</title>
        <authorList>
            <person name="Sharpton T.J."/>
            <person name="Stajich J.E."/>
            <person name="Rounsley S.D."/>
            <person name="Gardner M.J."/>
            <person name="Wortman J.R."/>
            <person name="Jordar V.S."/>
            <person name="Maiti R."/>
            <person name="Kodira C.D."/>
            <person name="Neafsey D.E."/>
            <person name="Zeng Q."/>
            <person name="Hung C.-Y."/>
            <person name="McMahan C."/>
            <person name="Muszewska A."/>
            <person name="Grynberg M."/>
            <person name="Mandel M.A."/>
            <person name="Kellner E.M."/>
            <person name="Barker B.M."/>
            <person name="Galgiani J.N."/>
            <person name="Orbach M.J."/>
            <person name="Kirkland T.N."/>
            <person name="Cole G.T."/>
            <person name="Henn M.R."/>
            <person name="Birren B.W."/>
            <person name="Taylor J.W."/>
        </authorList>
    </citation>
    <scope>NUCLEOTIDE SEQUENCE [LARGE SCALE GENOMIC DNA]</scope>
    <source>
        <strain evidence="4">RS</strain>
    </source>
</reference>
<protein>
    <submittedName>
        <fullName evidence="3">Uncharacterized protein</fullName>
    </submittedName>
</protein>
<gene>
    <name evidence="3" type="ORF">CIMG_13607</name>
</gene>
<keyword evidence="4" id="KW-1185">Reference proteome</keyword>
<organism evidence="3 4">
    <name type="scientific">Coccidioides immitis (strain RS)</name>
    <name type="common">Valley fever fungus</name>
    <dbReference type="NCBI Taxonomy" id="246410"/>
    <lineage>
        <taxon>Eukaryota</taxon>
        <taxon>Fungi</taxon>
        <taxon>Dikarya</taxon>
        <taxon>Ascomycota</taxon>
        <taxon>Pezizomycotina</taxon>
        <taxon>Eurotiomycetes</taxon>
        <taxon>Eurotiomycetidae</taxon>
        <taxon>Onygenales</taxon>
        <taxon>Onygenaceae</taxon>
        <taxon>Coccidioides</taxon>
    </lineage>
</organism>
<dbReference type="InParanoid" id="A0A0D8JW68"/>
<keyword evidence="2" id="KW-0472">Membrane</keyword>
<dbReference type="RefSeq" id="XP_004444900.1">
    <property type="nucleotide sequence ID" value="XM_004444843.1"/>
</dbReference>
<evidence type="ECO:0000256" key="2">
    <source>
        <dbReference type="SAM" id="Phobius"/>
    </source>
</evidence>
<dbReference type="VEuPathDB" id="FungiDB:CIMG_13607"/>
<dbReference type="EMBL" id="GG704915">
    <property type="protein sequence ID" value="KJF61369.1"/>
    <property type="molecule type" value="Genomic_DNA"/>
</dbReference>
<name>A0A0D8JW68_COCIM</name>
<evidence type="ECO:0000256" key="1">
    <source>
        <dbReference type="SAM" id="MobiDB-lite"/>
    </source>
</evidence>
<sequence length="197" mass="23035">MCLWKSNTLDGISMTSSNRRNLGYAVWMPFSSEGRERDRQAVHARQMAEQIRSNLKAGRSPIKLINQSSDPQVNLFSLSFFFFSFFPFFFFFCPPFCKEGEHERRLCHEKSSLSVPVPGVPTFTSPQHVYPANDRAGEAMRARKRRAARYIVDEERRVRTRRQRASDERSAVRPWHSKTKNYTTETQRREACTLCRS</sequence>
<feature type="transmembrane region" description="Helical" evidence="2">
    <location>
        <begin position="73"/>
        <end position="92"/>
    </location>
</feature>
<reference evidence="4" key="2">
    <citation type="journal article" date="2010" name="Genome Res.">
        <title>Population genomic sequencing of Coccidioides fungi reveals recent hybridization and transposon control.</title>
        <authorList>
            <person name="Neafsey D.E."/>
            <person name="Barker B.M."/>
            <person name="Sharpton T.J."/>
            <person name="Stajich J.E."/>
            <person name="Park D.J."/>
            <person name="Whiston E."/>
            <person name="Hung C.-Y."/>
            <person name="McMahan C."/>
            <person name="White J."/>
            <person name="Sykes S."/>
            <person name="Heiman D."/>
            <person name="Young S."/>
            <person name="Zeng Q."/>
            <person name="Abouelleil A."/>
            <person name="Aftuck L."/>
            <person name="Bessette D."/>
            <person name="Brown A."/>
            <person name="FitzGerald M."/>
            <person name="Lui A."/>
            <person name="Macdonald J.P."/>
            <person name="Priest M."/>
            <person name="Orbach M.J."/>
            <person name="Galgiani J.N."/>
            <person name="Kirkland T.N."/>
            <person name="Cole G.T."/>
            <person name="Birren B.W."/>
            <person name="Henn M.R."/>
            <person name="Taylor J.W."/>
            <person name="Rounsley S.D."/>
        </authorList>
    </citation>
    <scope>GENOME REANNOTATION</scope>
    <source>
        <strain evidence="4">RS</strain>
    </source>
</reference>
<keyword evidence="2" id="KW-1133">Transmembrane helix</keyword>
<evidence type="ECO:0000313" key="3">
    <source>
        <dbReference type="EMBL" id="KJF61369.1"/>
    </source>
</evidence>
<feature type="region of interest" description="Disordered" evidence="1">
    <location>
        <begin position="159"/>
        <end position="179"/>
    </location>
</feature>
<dbReference type="KEGG" id="cim:CIMG_13607"/>
<dbReference type="GeneID" id="24165234"/>
<evidence type="ECO:0000313" key="4">
    <source>
        <dbReference type="Proteomes" id="UP000001261"/>
    </source>
</evidence>
<proteinExistence type="predicted"/>
<dbReference type="Proteomes" id="UP000001261">
    <property type="component" value="Unassembled WGS sequence"/>
</dbReference>
<accession>A0A0D8JW68</accession>